<protein>
    <submittedName>
        <fullName evidence="1">Uncharacterized protein</fullName>
    </submittedName>
</protein>
<dbReference type="Proteomes" id="UP001607302">
    <property type="component" value="Unassembled WGS sequence"/>
</dbReference>
<sequence length="150" mass="17141">MVEEEPNPIFLEFREMQIGAEEIREGGGGDRDRDGGGGCRVDNCKKYGHQRLLRWPAMLVQRKRKRKRKDIVVSFLARVDESYGESPPSLRLKGEVRGLRIRLSPSDRGSQGFLSRMLQIYGANLAVKNKMDKTLALAFALPYLPFVFER</sequence>
<keyword evidence="2" id="KW-1185">Reference proteome</keyword>
<reference evidence="1 2" key="1">
    <citation type="journal article" date="2024" name="Ann. Entomol. Soc. Am.">
        <title>Genomic analyses of the southern and eastern yellowjacket wasps (Hymenoptera: Vespidae) reveal evolutionary signatures of social life.</title>
        <authorList>
            <person name="Catto M.A."/>
            <person name="Caine P.B."/>
            <person name="Orr S.E."/>
            <person name="Hunt B.G."/>
            <person name="Goodisman M.A.D."/>
        </authorList>
    </citation>
    <scope>NUCLEOTIDE SEQUENCE [LARGE SCALE GENOMIC DNA]</scope>
    <source>
        <strain evidence="1">233</strain>
        <tissue evidence="1">Head and thorax</tissue>
    </source>
</reference>
<name>A0ABD1ZTR1_VESSQ</name>
<organism evidence="1 2">
    <name type="scientific">Vespula squamosa</name>
    <name type="common">Southern yellow jacket</name>
    <name type="synonym">Wasp</name>
    <dbReference type="NCBI Taxonomy" id="30214"/>
    <lineage>
        <taxon>Eukaryota</taxon>
        <taxon>Metazoa</taxon>
        <taxon>Ecdysozoa</taxon>
        <taxon>Arthropoda</taxon>
        <taxon>Hexapoda</taxon>
        <taxon>Insecta</taxon>
        <taxon>Pterygota</taxon>
        <taxon>Neoptera</taxon>
        <taxon>Endopterygota</taxon>
        <taxon>Hymenoptera</taxon>
        <taxon>Apocrita</taxon>
        <taxon>Aculeata</taxon>
        <taxon>Vespoidea</taxon>
        <taxon>Vespidae</taxon>
        <taxon>Vespinae</taxon>
        <taxon>Vespula</taxon>
    </lineage>
</organism>
<feature type="non-terminal residue" evidence="1">
    <location>
        <position position="150"/>
    </location>
</feature>
<accession>A0ABD1ZTR1</accession>
<gene>
    <name evidence="1" type="ORF">V1478_018764</name>
</gene>
<evidence type="ECO:0000313" key="2">
    <source>
        <dbReference type="Proteomes" id="UP001607302"/>
    </source>
</evidence>
<proteinExistence type="predicted"/>
<dbReference type="AlphaFoldDB" id="A0ABD1ZTR1"/>
<evidence type="ECO:0000313" key="1">
    <source>
        <dbReference type="EMBL" id="KAL2711743.1"/>
    </source>
</evidence>
<dbReference type="EMBL" id="JAUDFV010000173">
    <property type="protein sequence ID" value="KAL2711743.1"/>
    <property type="molecule type" value="Genomic_DNA"/>
</dbReference>
<comment type="caution">
    <text evidence="1">The sequence shown here is derived from an EMBL/GenBank/DDBJ whole genome shotgun (WGS) entry which is preliminary data.</text>
</comment>